<dbReference type="EMBL" id="CM017616">
    <property type="protein sequence ID" value="TYI20410.1"/>
    <property type="molecule type" value="Genomic_DNA"/>
</dbReference>
<protein>
    <recommendedName>
        <fullName evidence="3">Response regulatory domain-containing protein</fullName>
    </recommendedName>
</protein>
<dbReference type="InterPro" id="IPR011006">
    <property type="entry name" value="CheY-like_superfamily"/>
</dbReference>
<evidence type="ECO:0008006" key="3">
    <source>
        <dbReference type="Google" id="ProtNLM"/>
    </source>
</evidence>
<keyword evidence="2" id="KW-1185">Reference proteome</keyword>
<evidence type="ECO:0000313" key="1">
    <source>
        <dbReference type="EMBL" id="TYI20410.1"/>
    </source>
</evidence>
<reference evidence="1 2" key="1">
    <citation type="submission" date="2019-07" db="EMBL/GenBank/DDBJ databases">
        <title>WGS assembly of Gossypium tomentosum.</title>
        <authorList>
            <person name="Chen Z.J."/>
            <person name="Sreedasyam A."/>
            <person name="Ando A."/>
            <person name="Song Q."/>
            <person name="De L."/>
            <person name="Hulse-Kemp A."/>
            <person name="Ding M."/>
            <person name="Ye W."/>
            <person name="Kirkbride R."/>
            <person name="Jenkins J."/>
            <person name="Plott C."/>
            <person name="Lovell J."/>
            <person name="Lin Y.-M."/>
            <person name="Vaughn R."/>
            <person name="Liu B."/>
            <person name="Li W."/>
            <person name="Simpson S."/>
            <person name="Scheffler B."/>
            <person name="Saski C."/>
            <person name="Grover C."/>
            <person name="Hu G."/>
            <person name="Conover J."/>
            <person name="Carlson J."/>
            <person name="Shu S."/>
            <person name="Boston L."/>
            <person name="Williams M."/>
            <person name="Peterson D."/>
            <person name="Mcgee K."/>
            <person name="Jones D."/>
            <person name="Wendel J."/>
            <person name="Stelly D."/>
            <person name="Grimwood J."/>
            <person name="Schmutz J."/>
        </authorList>
    </citation>
    <scope>NUCLEOTIDE SEQUENCE [LARGE SCALE GENOMIC DNA]</scope>
    <source>
        <strain evidence="1">7179.01</strain>
    </source>
</reference>
<proteinExistence type="predicted"/>
<accession>A0A5D2PZB1</accession>
<dbReference type="AlphaFoldDB" id="A0A5D2PZB1"/>
<sequence length="125" mass="13447">MAPTLASGDQASNKDNWDSGRLARKRQLLIEIALRNRLIALVVDGVATCVDNGKGAVDLIAFGAKFHLMMTDMILLVLNGLKMPGVTTCSEESGRQAFLSTSVDVFVDKPLDPAHLVPILREVDG</sequence>
<dbReference type="SUPFAM" id="SSF52172">
    <property type="entry name" value="CheY-like"/>
    <property type="match status" value="1"/>
</dbReference>
<evidence type="ECO:0000313" key="2">
    <source>
        <dbReference type="Proteomes" id="UP000322667"/>
    </source>
</evidence>
<gene>
    <name evidence="1" type="ORF">ES332_A07G236200v1</name>
</gene>
<dbReference type="Proteomes" id="UP000322667">
    <property type="component" value="Chromosome A07"/>
</dbReference>
<name>A0A5D2PZB1_GOSTO</name>
<organism evidence="1 2">
    <name type="scientific">Gossypium tomentosum</name>
    <name type="common">Hawaiian cotton</name>
    <name type="synonym">Gossypium sandvicense</name>
    <dbReference type="NCBI Taxonomy" id="34277"/>
    <lineage>
        <taxon>Eukaryota</taxon>
        <taxon>Viridiplantae</taxon>
        <taxon>Streptophyta</taxon>
        <taxon>Embryophyta</taxon>
        <taxon>Tracheophyta</taxon>
        <taxon>Spermatophyta</taxon>
        <taxon>Magnoliopsida</taxon>
        <taxon>eudicotyledons</taxon>
        <taxon>Gunneridae</taxon>
        <taxon>Pentapetalae</taxon>
        <taxon>rosids</taxon>
        <taxon>malvids</taxon>
        <taxon>Malvales</taxon>
        <taxon>Malvaceae</taxon>
        <taxon>Malvoideae</taxon>
        <taxon>Gossypium</taxon>
    </lineage>
</organism>